<evidence type="ECO:0000313" key="1">
    <source>
        <dbReference type="EMBL" id="GIY97325.1"/>
    </source>
</evidence>
<protein>
    <submittedName>
        <fullName evidence="1">Uncharacterized protein</fullName>
    </submittedName>
</protein>
<accession>A0AAV4XT20</accession>
<gene>
    <name evidence="1" type="ORF">CEXT_121971</name>
</gene>
<evidence type="ECO:0000313" key="2">
    <source>
        <dbReference type="Proteomes" id="UP001054945"/>
    </source>
</evidence>
<sequence>MVNSLDFCTEITGPESRRSWIESSITYNVLDNHNKSIDINLLTHLNSAICNFSNCVSDMQLTDIYSMADQAFDLLKVQLFEVVQYLEVDMCEIEFDHSRLTVVSRMVNRNLGFIDLKVINVILLIGDESQIPIYLI</sequence>
<keyword evidence="2" id="KW-1185">Reference proteome</keyword>
<name>A0AAV4XT20_CAEEX</name>
<organism evidence="1 2">
    <name type="scientific">Caerostris extrusa</name>
    <name type="common">Bark spider</name>
    <name type="synonym">Caerostris bankana</name>
    <dbReference type="NCBI Taxonomy" id="172846"/>
    <lineage>
        <taxon>Eukaryota</taxon>
        <taxon>Metazoa</taxon>
        <taxon>Ecdysozoa</taxon>
        <taxon>Arthropoda</taxon>
        <taxon>Chelicerata</taxon>
        <taxon>Arachnida</taxon>
        <taxon>Araneae</taxon>
        <taxon>Araneomorphae</taxon>
        <taxon>Entelegynae</taxon>
        <taxon>Araneoidea</taxon>
        <taxon>Araneidae</taxon>
        <taxon>Caerostris</taxon>
    </lineage>
</organism>
<comment type="caution">
    <text evidence="1">The sequence shown here is derived from an EMBL/GenBank/DDBJ whole genome shotgun (WGS) entry which is preliminary data.</text>
</comment>
<dbReference type="EMBL" id="BPLR01000769">
    <property type="protein sequence ID" value="GIY97325.1"/>
    <property type="molecule type" value="Genomic_DNA"/>
</dbReference>
<dbReference type="AlphaFoldDB" id="A0AAV4XT20"/>
<dbReference type="Proteomes" id="UP001054945">
    <property type="component" value="Unassembled WGS sequence"/>
</dbReference>
<reference evidence="1 2" key="1">
    <citation type="submission" date="2021-06" db="EMBL/GenBank/DDBJ databases">
        <title>Caerostris extrusa draft genome.</title>
        <authorList>
            <person name="Kono N."/>
            <person name="Arakawa K."/>
        </authorList>
    </citation>
    <scope>NUCLEOTIDE SEQUENCE [LARGE SCALE GENOMIC DNA]</scope>
</reference>
<proteinExistence type="predicted"/>